<keyword evidence="1 4" id="KW-0812">Transmembrane</keyword>
<dbReference type="RefSeq" id="WP_123285976.1">
    <property type="nucleotide sequence ID" value="NZ_JACIJB010000012.1"/>
</dbReference>
<keyword evidence="3 4" id="KW-0472">Membrane</keyword>
<dbReference type="EMBL" id="JACIJB010000012">
    <property type="protein sequence ID" value="MBB5661580.1"/>
    <property type="molecule type" value="Genomic_DNA"/>
</dbReference>
<protein>
    <recommendedName>
        <fullName evidence="5">HIG1 domain-containing protein</fullName>
    </recommendedName>
</protein>
<evidence type="ECO:0000256" key="2">
    <source>
        <dbReference type="ARBA" id="ARBA00022989"/>
    </source>
</evidence>
<feature type="transmembrane region" description="Helical" evidence="4">
    <location>
        <begin position="7"/>
        <end position="28"/>
    </location>
</feature>
<comment type="caution">
    <text evidence="6">The sequence shown here is derived from an EMBL/GenBank/DDBJ whole genome shotgun (WGS) entry which is preliminary data.</text>
</comment>
<evidence type="ECO:0000259" key="5">
    <source>
        <dbReference type="PROSITE" id="PS51503"/>
    </source>
</evidence>
<feature type="transmembrane region" description="Helical" evidence="4">
    <location>
        <begin position="40"/>
        <end position="62"/>
    </location>
</feature>
<keyword evidence="2 4" id="KW-1133">Transmembrane helix</keyword>
<evidence type="ECO:0000256" key="4">
    <source>
        <dbReference type="SAM" id="Phobius"/>
    </source>
</evidence>
<proteinExistence type="predicted"/>
<keyword evidence="7" id="KW-1185">Reference proteome</keyword>
<reference evidence="6 7" key="1">
    <citation type="submission" date="2020-08" db="EMBL/GenBank/DDBJ databases">
        <title>Genomic Encyclopedia of Type Strains, Phase IV (KMG-IV): sequencing the most valuable type-strain genomes for metagenomic binning, comparative biology and taxonomic classification.</title>
        <authorList>
            <person name="Goeker M."/>
        </authorList>
    </citation>
    <scope>NUCLEOTIDE SEQUENCE [LARGE SCALE GENOMIC DNA]</scope>
    <source>
        <strain evidence="6 7">DSM 24448</strain>
    </source>
</reference>
<sequence>MGNIVDILILIAIAAVAITLGFGLKALFTPGDAARSQSNHLMRVRVGLQAVGVVLLVGAMWWKSTQGG</sequence>
<dbReference type="Gene3D" id="6.10.140.1320">
    <property type="match status" value="1"/>
</dbReference>
<organism evidence="6 7">
    <name type="scientific">Brevundimonas halotolerans</name>
    <dbReference type="NCBI Taxonomy" id="69670"/>
    <lineage>
        <taxon>Bacteria</taxon>
        <taxon>Pseudomonadati</taxon>
        <taxon>Pseudomonadota</taxon>
        <taxon>Alphaproteobacteria</taxon>
        <taxon>Caulobacterales</taxon>
        <taxon>Caulobacteraceae</taxon>
        <taxon>Brevundimonas</taxon>
    </lineage>
</organism>
<dbReference type="InterPro" id="IPR007667">
    <property type="entry name" value="Hypoxia_induced_domain"/>
</dbReference>
<name>A0A7W9A5U7_9CAUL</name>
<dbReference type="AlphaFoldDB" id="A0A7W9A5U7"/>
<accession>A0A7W9A5U7</accession>
<feature type="domain" description="HIG1" evidence="5">
    <location>
        <begin position="1"/>
        <end position="68"/>
    </location>
</feature>
<evidence type="ECO:0000313" key="7">
    <source>
        <dbReference type="Proteomes" id="UP000548978"/>
    </source>
</evidence>
<dbReference type="PROSITE" id="PS51503">
    <property type="entry name" value="HIG1"/>
    <property type="match status" value="1"/>
</dbReference>
<evidence type="ECO:0000313" key="6">
    <source>
        <dbReference type="EMBL" id="MBB5661580.1"/>
    </source>
</evidence>
<dbReference type="NCBIfam" id="NF033233">
    <property type="entry name" value="twin_helix"/>
    <property type="match status" value="1"/>
</dbReference>
<evidence type="ECO:0000256" key="3">
    <source>
        <dbReference type="ARBA" id="ARBA00023136"/>
    </source>
</evidence>
<evidence type="ECO:0000256" key="1">
    <source>
        <dbReference type="ARBA" id="ARBA00022692"/>
    </source>
</evidence>
<gene>
    <name evidence="6" type="ORF">FHS65_002343</name>
</gene>
<dbReference type="Proteomes" id="UP000548978">
    <property type="component" value="Unassembled WGS sequence"/>
</dbReference>
<dbReference type="Pfam" id="PF04588">
    <property type="entry name" value="HIG_1_N"/>
    <property type="match status" value="1"/>
</dbReference>